<evidence type="ECO:0000259" key="3">
    <source>
        <dbReference type="Pfam" id="PF00144"/>
    </source>
</evidence>
<feature type="domain" description="Beta-lactamase-related" evidence="3">
    <location>
        <begin position="437"/>
        <end position="776"/>
    </location>
</feature>
<dbReference type="CDD" id="cd11576">
    <property type="entry name" value="GH99_GH71_like_2"/>
    <property type="match status" value="1"/>
</dbReference>
<dbReference type="eggNOG" id="ENOG502QQBX">
    <property type="taxonomic scope" value="Eukaryota"/>
</dbReference>
<evidence type="ECO:0000313" key="4">
    <source>
        <dbReference type="EMBL" id="EMR69719.1"/>
    </source>
</evidence>
<dbReference type="InterPro" id="IPR050491">
    <property type="entry name" value="AmpC-like"/>
</dbReference>
<comment type="similarity">
    <text evidence="1">Belongs to the peptidase S12 family.</text>
</comment>
<dbReference type="Pfam" id="PF00144">
    <property type="entry name" value="Beta-lactamase"/>
    <property type="match status" value="1"/>
</dbReference>
<dbReference type="Gene3D" id="2.40.128.600">
    <property type="match status" value="1"/>
</dbReference>
<evidence type="ECO:0000313" key="5">
    <source>
        <dbReference type="Proteomes" id="UP000012174"/>
    </source>
</evidence>
<dbReference type="AlphaFoldDB" id="M7ST85"/>
<dbReference type="KEGG" id="ela:UCREL1_3253"/>
<dbReference type="Gene3D" id="3.20.20.80">
    <property type="entry name" value="Glycosidases"/>
    <property type="match status" value="1"/>
</dbReference>
<proteinExistence type="inferred from homology"/>
<dbReference type="OrthoDB" id="5946976at2759"/>
<dbReference type="SUPFAM" id="SSF56601">
    <property type="entry name" value="beta-lactamase/transpeptidase-like"/>
    <property type="match status" value="1"/>
</dbReference>
<dbReference type="InterPro" id="IPR001466">
    <property type="entry name" value="Beta-lactam-related"/>
</dbReference>
<accession>M7ST85</accession>
<dbReference type="PANTHER" id="PTHR46825">
    <property type="entry name" value="D-ALANYL-D-ALANINE-CARBOXYPEPTIDASE/ENDOPEPTIDASE AMPH"/>
    <property type="match status" value="1"/>
</dbReference>
<gene>
    <name evidence="4" type="ORF">UCREL1_3253</name>
</gene>
<protein>
    <recommendedName>
        <fullName evidence="3">Beta-lactamase-related domain-containing protein</fullName>
    </recommendedName>
</protein>
<feature type="chain" id="PRO_5004084938" description="Beta-lactamase-related domain-containing protein" evidence="2">
    <location>
        <begin position="20"/>
        <end position="965"/>
    </location>
</feature>
<dbReference type="HOGENOM" id="CLU_306746_0_0_1"/>
<name>M7ST85_EUTLA</name>
<dbReference type="Proteomes" id="UP000012174">
    <property type="component" value="Unassembled WGS sequence"/>
</dbReference>
<dbReference type="PANTHER" id="PTHR46825:SF14">
    <property type="entry name" value="BETA-LACTAMASE-RELATED DOMAIN-CONTAINING PROTEIN"/>
    <property type="match status" value="1"/>
</dbReference>
<reference evidence="5" key="1">
    <citation type="journal article" date="2013" name="Genome Announc.">
        <title>Draft genome sequence of the grapevine dieback fungus Eutypa lata UCR-EL1.</title>
        <authorList>
            <person name="Blanco-Ulate B."/>
            <person name="Rolshausen P.E."/>
            <person name="Cantu D."/>
        </authorList>
    </citation>
    <scope>NUCLEOTIDE SEQUENCE [LARGE SCALE GENOMIC DNA]</scope>
    <source>
        <strain evidence="5">UCR-EL1</strain>
    </source>
</reference>
<keyword evidence="2" id="KW-0732">Signal</keyword>
<evidence type="ECO:0000256" key="2">
    <source>
        <dbReference type="SAM" id="SignalP"/>
    </source>
</evidence>
<sequence>MSRLIKPSLLLRTAAVAAALFDYGLCAAVGGGGGLPQHAERQVSTIDRSTLNGKLFVGYQGWFRKPGEDDGNSHWTTDMPTPEVGHVGVDMIPDVTGYPSDCLFDTAFTLPDGSPAQFYSNDCDGVVDLHFSMMASHGIDGAFVQRFYFYPSEEPNGGWNRVLENAKDAAQKYGRGLVIEYDLNGASSAPGNTNVAQTILADLASLSDVTDSPVYMHHDGKPVVEVWGVGIVATVSVDDSAALVHALQGAGYYVILGVQQAWHAELVEDQPGGYGSVYRLADMLQPWTVGAYDLDGYDGFRDGRQASEDAPALRDLGIDSSVVVWPGGSNSNANADGVFDQFPRWNGTFYQKQLDGAVDVVRPNFIFGAMFDEVNEGTSIYPVLKRSQLPTNQRFLGVDDDLAPDAYLTMAGDAAGRLVQPALEAVGPLLQQICNITGTPGISVGVLHQGETIHTANYGFRDVESQLMPDVDTSWLICSMTKAITASMVGIMVDEGKLNFTTLLRDVFPEYQRSDAQADITIADLLSHRTGLAPYDGLWFSSDNQIPLNRSEAIPILNYVPAAAPFRAQFLYNNIGYDIIGQVLEKVSGSTYLELLHDRIIKPLNLNRTFYAEDPLDDNTAKSYAVLANRSFYELSSWGHGKNLFIGPAGAIRSSISDLLVLYKSMMDAANSQLAETPLIDMKNPFKHMPQLFEGKINVPNKSLREFSYASGWIRTQLPAIVDLFSGYEPPVLGKGSASRLMIHHQGYIAGNVGHVALFPETSTAVIILGNSAGLTDTMRLLGQILIETVFENQVNATAYLEVARRTGEDNIRFVHAVHNELVDGQSTTIPTRSIHAYKGRYYNAIGDYFIQIDQVGDKLQVSYLGEDGDTFDLEPYQTDSFFWWLDYDESAKRARLPGYPKEYFILKFGCATSPSWWGPERDVEMGCVTWKHEFSLPGDGEVFRKRNGEATWAIESKHVSKELR</sequence>
<evidence type="ECO:0000256" key="1">
    <source>
        <dbReference type="ARBA" id="ARBA00038215"/>
    </source>
</evidence>
<dbReference type="EMBL" id="KB706024">
    <property type="protein sequence ID" value="EMR69719.1"/>
    <property type="molecule type" value="Genomic_DNA"/>
</dbReference>
<dbReference type="Gene3D" id="3.40.710.10">
    <property type="entry name" value="DD-peptidase/beta-lactamase superfamily"/>
    <property type="match status" value="1"/>
</dbReference>
<dbReference type="InterPro" id="IPR012338">
    <property type="entry name" value="Beta-lactam/transpept-like"/>
</dbReference>
<feature type="signal peptide" evidence="2">
    <location>
        <begin position="1"/>
        <end position="19"/>
    </location>
</feature>
<keyword evidence="5" id="KW-1185">Reference proteome</keyword>
<organism evidence="4 5">
    <name type="scientific">Eutypa lata (strain UCR-EL1)</name>
    <name type="common">Grapevine dieback disease fungus</name>
    <name type="synonym">Eutypa armeniacae</name>
    <dbReference type="NCBI Taxonomy" id="1287681"/>
    <lineage>
        <taxon>Eukaryota</taxon>
        <taxon>Fungi</taxon>
        <taxon>Dikarya</taxon>
        <taxon>Ascomycota</taxon>
        <taxon>Pezizomycotina</taxon>
        <taxon>Sordariomycetes</taxon>
        <taxon>Xylariomycetidae</taxon>
        <taxon>Xylariales</taxon>
        <taxon>Diatrypaceae</taxon>
        <taxon>Eutypa</taxon>
    </lineage>
</organism>